<keyword evidence="1" id="KW-0472">Membrane</keyword>
<evidence type="ECO:0000313" key="3">
    <source>
        <dbReference type="Proteomes" id="UP001548713"/>
    </source>
</evidence>
<dbReference type="EMBL" id="JBEWLY010000013">
    <property type="protein sequence ID" value="MET1755395.1"/>
    <property type="molecule type" value="Genomic_DNA"/>
</dbReference>
<dbReference type="RefSeq" id="WP_353983859.1">
    <property type="nucleotide sequence ID" value="NZ_JBEWLY010000013.1"/>
</dbReference>
<keyword evidence="1" id="KW-1133">Transmembrane helix</keyword>
<name>A0ABV2D0N8_9SPHN</name>
<accession>A0ABV2D0N8</accession>
<feature type="transmembrane region" description="Helical" evidence="1">
    <location>
        <begin position="87"/>
        <end position="108"/>
    </location>
</feature>
<comment type="caution">
    <text evidence="2">The sequence shown here is derived from an EMBL/GenBank/DDBJ whole genome shotgun (WGS) entry which is preliminary data.</text>
</comment>
<gene>
    <name evidence="2" type="ORF">ABVV53_07975</name>
</gene>
<evidence type="ECO:0000313" key="2">
    <source>
        <dbReference type="EMBL" id="MET1755395.1"/>
    </source>
</evidence>
<keyword evidence="3" id="KW-1185">Reference proteome</keyword>
<organism evidence="2 3">
    <name type="scientific">Novosphingobium kalidii</name>
    <dbReference type="NCBI Taxonomy" id="3230299"/>
    <lineage>
        <taxon>Bacteria</taxon>
        <taxon>Pseudomonadati</taxon>
        <taxon>Pseudomonadota</taxon>
        <taxon>Alphaproteobacteria</taxon>
        <taxon>Sphingomonadales</taxon>
        <taxon>Sphingomonadaceae</taxon>
        <taxon>Novosphingobium</taxon>
    </lineage>
</organism>
<dbReference type="Pfam" id="PF06170">
    <property type="entry name" value="DUF983"/>
    <property type="match status" value="1"/>
</dbReference>
<feature type="transmembrane region" description="Helical" evidence="1">
    <location>
        <begin position="61"/>
        <end position="81"/>
    </location>
</feature>
<proteinExistence type="predicted"/>
<dbReference type="InterPro" id="IPR009325">
    <property type="entry name" value="DUF983"/>
</dbReference>
<keyword evidence="1" id="KW-0812">Transmembrane</keyword>
<protein>
    <submittedName>
        <fullName evidence="2">DUF983 domain-containing protein</fullName>
    </submittedName>
</protein>
<dbReference type="Proteomes" id="UP001548713">
    <property type="component" value="Unassembled WGS sequence"/>
</dbReference>
<evidence type="ECO:0000256" key="1">
    <source>
        <dbReference type="SAM" id="Phobius"/>
    </source>
</evidence>
<reference evidence="2 3" key="1">
    <citation type="submission" date="2024-07" db="EMBL/GenBank/DDBJ databases">
        <title>Novosphingobium kalidii RD2P27.</title>
        <authorList>
            <person name="Sun J.-Q."/>
        </authorList>
    </citation>
    <scope>NUCLEOTIDE SEQUENCE [LARGE SCALE GENOMIC DNA]</scope>
    <source>
        <strain evidence="2 3">RD2P27</strain>
    </source>
</reference>
<sequence>MNPLSSTSANLPASYWQAAQRGTLCKCPRCGEARLFRKWLKSVEACASCGQDWSDHRADDFPAYIAILVTGHVLAPLMIALPLDYDWSPLAVFALLIPLSVAMMLGMLQPAKGAVIATQWWHGLHGFVKERQPEPGPTSSE</sequence>